<organism evidence="6 7">
    <name type="scientific">Brachionus plicatilis</name>
    <name type="common">Marine rotifer</name>
    <name type="synonym">Brachionus muelleri</name>
    <dbReference type="NCBI Taxonomy" id="10195"/>
    <lineage>
        <taxon>Eukaryota</taxon>
        <taxon>Metazoa</taxon>
        <taxon>Spiralia</taxon>
        <taxon>Gnathifera</taxon>
        <taxon>Rotifera</taxon>
        <taxon>Eurotatoria</taxon>
        <taxon>Monogononta</taxon>
        <taxon>Pseudotrocha</taxon>
        <taxon>Ploima</taxon>
        <taxon>Brachionidae</taxon>
        <taxon>Brachionus</taxon>
    </lineage>
</organism>
<feature type="compositionally biased region" description="Acidic residues" evidence="5">
    <location>
        <begin position="37"/>
        <end position="49"/>
    </location>
</feature>
<dbReference type="Proteomes" id="UP000276133">
    <property type="component" value="Unassembled WGS sequence"/>
</dbReference>
<accession>A0A3M7T4G6</accession>
<evidence type="ECO:0000256" key="5">
    <source>
        <dbReference type="SAM" id="MobiDB-lite"/>
    </source>
</evidence>
<dbReference type="GO" id="GO:0006364">
    <property type="term" value="P:rRNA processing"/>
    <property type="evidence" value="ECO:0007669"/>
    <property type="project" value="InterPro"/>
</dbReference>
<dbReference type="Pfam" id="PF00400">
    <property type="entry name" value="WD40"/>
    <property type="match status" value="3"/>
</dbReference>
<dbReference type="InterPro" id="IPR019775">
    <property type="entry name" value="WD40_repeat_CS"/>
</dbReference>
<feature type="repeat" description="WD" evidence="4">
    <location>
        <begin position="281"/>
        <end position="323"/>
    </location>
</feature>
<feature type="compositionally biased region" description="Basic and acidic residues" evidence="5">
    <location>
        <begin position="50"/>
        <end position="69"/>
    </location>
</feature>
<dbReference type="InterPro" id="IPR020472">
    <property type="entry name" value="WD40_PAC1"/>
</dbReference>
<dbReference type="STRING" id="10195.A0A3M7T4G6"/>
<protein>
    <submittedName>
        <fullName evidence="6">Periodic tryptophan 1-like protein</fullName>
    </submittedName>
</protein>
<dbReference type="OrthoDB" id="270624at2759"/>
<evidence type="ECO:0000256" key="1">
    <source>
        <dbReference type="ARBA" id="ARBA00022553"/>
    </source>
</evidence>
<sequence length="498" mass="57216">MRFISSMTWVKKGVSKTPVRIKIDENEMKQLFSEMGPNEEECEESESENELDKKDTEDMAEHEDNKSEVENEEENIDKKYNLDNYDNEDCELKLEQLNSLACFPTNAEDVLLTKKDDGEDSDEEDIEIKSSDNLLVCGTVDEDDSSLNIFVYNEDEGNFYIHHDLLLSSVPVCVEWLDFDPTNADSAVNYLAIGTMNPWIEIWDLDLMDSLEPEFTLGSTKKIKKKKLKTELGKKPKIAGHTDAVLDLSYNNLNRNILASASADKTIVLWNLEQMKQATKIKNHKDRVQAIEFHPIEAFSLLSGSCDSTVALYDCRNPKTNKKIWKLENDIERVIWNSLDPNYFLSSDDEGTINLIDIRSDKAVASIKAHDSSVSGLSLSSKVPGLLVSACEDEIVKIWDIKSHNFEKIYEDKLKTGEVTCVESSPDSAFVFSFAGTKCNEPRVWDIREIKEVRERFYERMNINLAEEEKKMEQKISKRKERAIKFKNFKNNKRKFNK</sequence>
<dbReference type="PRINTS" id="PR00320">
    <property type="entry name" value="GPROTEINBRPT"/>
</dbReference>
<feature type="region of interest" description="Disordered" evidence="5">
    <location>
        <begin position="31"/>
        <end position="80"/>
    </location>
</feature>
<keyword evidence="7" id="KW-1185">Reference proteome</keyword>
<feature type="repeat" description="WD" evidence="4">
    <location>
        <begin position="238"/>
        <end position="280"/>
    </location>
</feature>
<proteinExistence type="predicted"/>
<evidence type="ECO:0000313" key="7">
    <source>
        <dbReference type="Proteomes" id="UP000276133"/>
    </source>
</evidence>
<evidence type="ECO:0000313" key="6">
    <source>
        <dbReference type="EMBL" id="RNA42718.1"/>
    </source>
</evidence>
<dbReference type="PROSITE" id="PS50082">
    <property type="entry name" value="WD_REPEATS_2"/>
    <property type="match status" value="3"/>
</dbReference>
<evidence type="ECO:0000256" key="2">
    <source>
        <dbReference type="ARBA" id="ARBA00022574"/>
    </source>
</evidence>
<dbReference type="SMART" id="SM00320">
    <property type="entry name" value="WD40"/>
    <property type="match status" value="5"/>
</dbReference>
<gene>
    <name evidence="6" type="ORF">BpHYR1_021817</name>
</gene>
<dbReference type="AlphaFoldDB" id="A0A3M7T4G6"/>
<dbReference type="Gene3D" id="2.130.10.10">
    <property type="entry name" value="YVTN repeat-like/Quinoprotein amine dehydrogenase"/>
    <property type="match status" value="2"/>
</dbReference>
<dbReference type="InterPro" id="IPR044285">
    <property type="entry name" value="PWP1"/>
</dbReference>
<dbReference type="InterPro" id="IPR001680">
    <property type="entry name" value="WD40_rpt"/>
</dbReference>
<keyword evidence="1" id="KW-0597">Phosphoprotein</keyword>
<dbReference type="InterPro" id="IPR036322">
    <property type="entry name" value="WD40_repeat_dom_sf"/>
</dbReference>
<name>A0A3M7T4G6_BRAPC</name>
<dbReference type="PANTHER" id="PTHR14091">
    <property type="entry name" value="PERIODIC TRYPTOPHAN PROTEIN 1"/>
    <property type="match status" value="1"/>
</dbReference>
<keyword evidence="3" id="KW-0677">Repeat</keyword>
<dbReference type="EMBL" id="REGN01000323">
    <property type="protein sequence ID" value="RNA42718.1"/>
    <property type="molecule type" value="Genomic_DNA"/>
</dbReference>
<comment type="caution">
    <text evidence="6">The sequence shown here is derived from an EMBL/GenBank/DDBJ whole genome shotgun (WGS) entry which is preliminary data.</text>
</comment>
<dbReference type="SUPFAM" id="SSF50978">
    <property type="entry name" value="WD40 repeat-like"/>
    <property type="match status" value="1"/>
</dbReference>
<dbReference type="PROSITE" id="PS50294">
    <property type="entry name" value="WD_REPEATS_REGION"/>
    <property type="match status" value="2"/>
</dbReference>
<reference evidence="6 7" key="1">
    <citation type="journal article" date="2018" name="Sci. Rep.">
        <title>Genomic signatures of local adaptation to the degree of environmental predictability in rotifers.</title>
        <authorList>
            <person name="Franch-Gras L."/>
            <person name="Hahn C."/>
            <person name="Garcia-Roger E.M."/>
            <person name="Carmona M.J."/>
            <person name="Serra M."/>
            <person name="Gomez A."/>
        </authorList>
    </citation>
    <scope>NUCLEOTIDE SEQUENCE [LARGE SCALE GENOMIC DNA]</scope>
    <source>
        <strain evidence="6">HYR1</strain>
    </source>
</reference>
<keyword evidence="2 4" id="KW-0853">WD repeat</keyword>
<evidence type="ECO:0000256" key="3">
    <source>
        <dbReference type="ARBA" id="ARBA00022737"/>
    </source>
</evidence>
<dbReference type="InterPro" id="IPR015943">
    <property type="entry name" value="WD40/YVTN_repeat-like_dom_sf"/>
</dbReference>
<feature type="repeat" description="WD" evidence="4">
    <location>
        <begin position="367"/>
        <end position="409"/>
    </location>
</feature>
<dbReference type="GO" id="GO:0005634">
    <property type="term" value="C:nucleus"/>
    <property type="evidence" value="ECO:0007669"/>
    <property type="project" value="TreeGrafter"/>
</dbReference>
<dbReference type="PROSITE" id="PS00678">
    <property type="entry name" value="WD_REPEATS_1"/>
    <property type="match status" value="2"/>
</dbReference>
<evidence type="ECO:0000256" key="4">
    <source>
        <dbReference type="PROSITE-ProRule" id="PRU00221"/>
    </source>
</evidence>
<dbReference type="PANTHER" id="PTHR14091:SF0">
    <property type="entry name" value="PERIODIC TRYPTOPHAN PROTEIN 1 HOMOLOG"/>
    <property type="match status" value="1"/>
</dbReference>